<dbReference type="InterPro" id="IPR002508">
    <property type="entry name" value="MurNAc-LAA_cat"/>
</dbReference>
<keyword evidence="1" id="KW-0472">Membrane</keyword>
<dbReference type="RefSeq" id="WP_377771708.1">
    <property type="nucleotide sequence ID" value="NZ_JBHUOQ010000001.1"/>
</dbReference>
<dbReference type="PANTHER" id="PTHR30404">
    <property type="entry name" value="N-ACETYLMURAMOYL-L-ALANINE AMIDASE"/>
    <property type="match status" value="1"/>
</dbReference>
<organism evidence="3 4">
    <name type="scientific">Corticicoccus populi</name>
    <dbReference type="NCBI Taxonomy" id="1812821"/>
    <lineage>
        <taxon>Bacteria</taxon>
        <taxon>Bacillati</taxon>
        <taxon>Bacillota</taxon>
        <taxon>Bacilli</taxon>
        <taxon>Bacillales</taxon>
        <taxon>Staphylococcaceae</taxon>
        <taxon>Corticicoccus</taxon>
    </lineage>
</organism>
<feature type="transmembrane region" description="Helical" evidence="1">
    <location>
        <begin position="25"/>
        <end position="47"/>
    </location>
</feature>
<keyword evidence="4" id="KW-1185">Reference proteome</keyword>
<protein>
    <submittedName>
        <fullName evidence="3">N-acetylmuramoyl-L-alanine amidase</fullName>
    </submittedName>
</protein>
<dbReference type="Gene3D" id="3.40.630.40">
    <property type="entry name" value="Zn-dependent exopeptidases"/>
    <property type="match status" value="1"/>
</dbReference>
<dbReference type="Pfam" id="PF01520">
    <property type="entry name" value="Amidase_3"/>
    <property type="match status" value="1"/>
</dbReference>
<name>A0ABW5WW23_9STAP</name>
<keyword evidence="1" id="KW-1133">Transmembrane helix</keyword>
<dbReference type="SMART" id="SM00646">
    <property type="entry name" value="Ami_3"/>
    <property type="match status" value="1"/>
</dbReference>
<proteinExistence type="predicted"/>
<evidence type="ECO:0000313" key="3">
    <source>
        <dbReference type="EMBL" id="MFD2829584.1"/>
    </source>
</evidence>
<dbReference type="SUPFAM" id="SSF53187">
    <property type="entry name" value="Zn-dependent exopeptidases"/>
    <property type="match status" value="1"/>
</dbReference>
<gene>
    <name evidence="3" type="ORF">ACFSX4_03830</name>
</gene>
<accession>A0ABW5WW23</accession>
<evidence type="ECO:0000259" key="2">
    <source>
        <dbReference type="SMART" id="SM00646"/>
    </source>
</evidence>
<feature type="domain" description="MurNAc-LAA" evidence="2">
    <location>
        <begin position="133"/>
        <end position="241"/>
    </location>
</feature>
<sequence length="246" mass="28225">MDSIKKIFKSVMEKCLFFLKNKKHLYIIPMYFILVSVLFILLANFIYERYLVPEETEEITMDFTGGTDEPVYEFNGETVVIDPGHGGHDPGASSVTGLTEDEIVYNVALQMQEKLESQGAEVILTREPDEFKTLDERNVDGDLFVALHSDAIEDSSISGFTVYYTYPNQQEFAENISSALDKYSYFYNRGVNQENFQVTWQLDYPGVLVELGYLSNALDDRIIADEEYQELMADALVEGIYNYLYE</sequence>
<dbReference type="PANTHER" id="PTHR30404:SF7">
    <property type="entry name" value="CELL WALL AMIDASE LYTH-RELATED"/>
    <property type="match status" value="1"/>
</dbReference>
<dbReference type="EMBL" id="JBHUOQ010000001">
    <property type="protein sequence ID" value="MFD2829584.1"/>
    <property type="molecule type" value="Genomic_DNA"/>
</dbReference>
<reference evidence="4" key="1">
    <citation type="journal article" date="2019" name="Int. J. Syst. Evol. Microbiol.">
        <title>The Global Catalogue of Microorganisms (GCM) 10K type strain sequencing project: providing services to taxonomists for standard genome sequencing and annotation.</title>
        <authorList>
            <consortium name="The Broad Institute Genomics Platform"/>
            <consortium name="The Broad Institute Genome Sequencing Center for Infectious Disease"/>
            <person name="Wu L."/>
            <person name="Ma J."/>
        </authorList>
    </citation>
    <scope>NUCLEOTIDE SEQUENCE [LARGE SCALE GENOMIC DNA]</scope>
    <source>
        <strain evidence="4">KCTC 33575</strain>
    </source>
</reference>
<dbReference type="Proteomes" id="UP001597519">
    <property type="component" value="Unassembled WGS sequence"/>
</dbReference>
<comment type="caution">
    <text evidence="3">The sequence shown here is derived from an EMBL/GenBank/DDBJ whole genome shotgun (WGS) entry which is preliminary data.</text>
</comment>
<dbReference type="InterPro" id="IPR050695">
    <property type="entry name" value="N-acetylmuramoyl_amidase_3"/>
</dbReference>
<dbReference type="CDD" id="cd02696">
    <property type="entry name" value="MurNAc-LAA"/>
    <property type="match status" value="1"/>
</dbReference>
<evidence type="ECO:0000313" key="4">
    <source>
        <dbReference type="Proteomes" id="UP001597519"/>
    </source>
</evidence>
<keyword evidence="1" id="KW-0812">Transmembrane</keyword>
<evidence type="ECO:0000256" key="1">
    <source>
        <dbReference type="SAM" id="Phobius"/>
    </source>
</evidence>